<comment type="similarity">
    <text evidence="2">Belongs to the PC-esterase family. TBL subfamily.</text>
</comment>
<keyword evidence="4" id="KW-0735">Signal-anchor</keyword>
<organism evidence="10 11">
    <name type="scientific">Morus notabilis</name>
    <dbReference type="NCBI Taxonomy" id="981085"/>
    <lineage>
        <taxon>Eukaryota</taxon>
        <taxon>Viridiplantae</taxon>
        <taxon>Streptophyta</taxon>
        <taxon>Embryophyta</taxon>
        <taxon>Tracheophyta</taxon>
        <taxon>Spermatophyta</taxon>
        <taxon>Magnoliopsida</taxon>
        <taxon>eudicotyledons</taxon>
        <taxon>Gunneridae</taxon>
        <taxon>Pentapetalae</taxon>
        <taxon>rosids</taxon>
        <taxon>fabids</taxon>
        <taxon>Rosales</taxon>
        <taxon>Moraceae</taxon>
        <taxon>Moreae</taxon>
        <taxon>Morus</taxon>
    </lineage>
</organism>
<feature type="transmembrane region" description="Helical" evidence="7">
    <location>
        <begin position="14"/>
        <end position="36"/>
    </location>
</feature>
<evidence type="ECO:0000256" key="2">
    <source>
        <dbReference type="ARBA" id="ARBA00007727"/>
    </source>
</evidence>
<dbReference type="eggNOG" id="ENOG502QPJ5">
    <property type="taxonomic scope" value="Eukaryota"/>
</dbReference>
<dbReference type="OrthoDB" id="630188at2759"/>
<dbReference type="Proteomes" id="UP000030645">
    <property type="component" value="Unassembled WGS sequence"/>
</dbReference>
<keyword evidence="5 7" id="KW-1133">Transmembrane helix</keyword>
<protein>
    <submittedName>
        <fullName evidence="10">Uncharacterized protein</fullName>
    </submittedName>
</protein>
<comment type="subcellular location">
    <subcellularLocation>
        <location evidence="1">Membrane</location>
        <topology evidence="1">Single-pass membrane protein</topology>
    </subcellularLocation>
</comment>
<dbReference type="InterPro" id="IPR029962">
    <property type="entry name" value="TBL"/>
</dbReference>
<dbReference type="GO" id="GO:0005794">
    <property type="term" value="C:Golgi apparatus"/>
    <property type="evidence" value="ECO:0007669"/>
    <property type="project" value="TreeGrafter"/>
</dbReference>
<evidence type="ECO:0000256" key="7">
    <source>
        <dbReference type="SAM" id="Phobius"/>
    </source>
</evidence>
<keyword evidence="6 7" id="KW-0472">Membrane</keyword>
<dbReference type="KEGG" id="mnt:21393012"/>
<gene>
    <name evidence="10" type="ORF">L484_009691</name>
</gene>
<evidence type="ECO:0000313" key="10">
    <source>
        <dbReference type="EMBL" id="EXB85845.1"/>
    </source>
</evidence>
<evidence type="ECO:0000259" key="8">
    <source>
        <dbReference type="Pfam" id="PF13839"/>
    </source>
</evidence>
<evidence type="ECO:0000256" key="4">
    <source>
        <dbReference type="ARBA" id="ARBA00022968"/>
    </source>
</evidence>
<accession>W9RPK2</accession>
<evidence type="ECO:0000256" key="1">
    <source>
        <dbReference type="ARBA" id="ARBA00004167"/>
    </source>
</evidence>
<evidence type="ECO:0000256" key="6">
    <source>
        <dbReference type="ARBA" id="ARBA00023136"/>
    </source>
</evidence>
<dbReference type="InterPro" id="IPR025846">
    <property type="entry name" value="TBL_N"/>
</dbReference>
<feature type="domain" description="Trichome birefringence-like C-terminal" evidence="8">
    <location>
        <begin position="112"/>
        <end position="403"/>
    </location>
</feature>
<keyword evidence="11" id="KW-1185">Reference proteome</keyword>
<dbReference type="PANTHER" id="PTHR32285">
    <property type="entry name" value="PROTEIN TRICHOME BIREFRINGENCE-LIKE 9-RELATED"/>
    <property type="match status" value="1"/>
</dbReference>
<dbReference type="GO" id="GO:0016413">
    <property type="term" value="F:O-acetyltransferase activity"/>
    <property type="evidence" value="ECO:0007669"/>
    <property type="project" value="InterPro"/>
</dbReference>
<evidence type="ECO:0000256" key="5">
    <source>
        <dbReference type="ARBA" id="ARBA00022989"/>
    </source>
</evidence>
<proteinExistence type="inferred from homology"/>
<keyword evidence="3 7" id="KW-0812">Transmembrane</keyword>
<dbReference type="AlphaFoldDB" id="W9RPK2"/>
<sequence length="408" mass="47285">MEHFFKHLNLPQNINIRVILLVPGLVFLSVTSLHLLSSYSSSSPWLISYINSLSLGKKCDMFRGEWIYHPNRMPFYTNFTCPEIYDQQNCMKFGRPDLDFLKWRWKPVGCELPPFDAAQFLELVKGKSMAFVGDSVARNQMQSLLCLLATVEYPADVSYTTSSKFKRWLYTNYNFTLAAFWSPFLVKATDTKPKNGLTKSNTTRLTNLYLNEADINWTSQIGAFDYVIISAGRWFFGPKMYYENGHVVGCHFCKRNDTKELTMSYGYKRAFKTAFEALLRLESFKGVVILRTLSPAHFENGEWNEGGECKRTEPVSRSEMKMNWGDLELYLSQIEVMRAVEREGKKRGVKFRLLDITKAMEVRPDGHPNHFGHWPHENVTIADCVHWCLPGPIDSWNELLLHMLKQDQ</sequence>
<evidence type="ECO:0000259" key="9">
    <source>
        <dbReference type="Pfam" id="PF14416"/>
    </source>
</evidence>
<evidence type="ECO:0000256" key="3">
    <source>
        <dbReference type="ARBA" id="ARBA00022692"/>
    </source>
</evidence>
<evidence type="ECO:0000313" key="11">
    <source>
        <dbReference type="Proteomes" id="UP000030645"/>
    </source>
</evidence>
<dbReference type="PANTHER" id="PTHR32285:SF13">
    <property type="entry name" value="TRICHOME BIREFRINGENCE-LIKE N-TERMINAL DOMAIN-CONTAINING PROTEIN"/>
    <property type="match status" value="1"/>
</dbReference>
<dbReference type="Pfam" id="PF13839">
    <property type="entry name" value="PC-Esterase"/>
    <property type="match status" value="1"/>
</dbReference>
<dbReference type="Pfam" id="PF14416">
    <property type="entry name" value="PMR5N"/>
    <property type="match status" value="1"/>
</dbReference>
<reference evidence="11" key="1">
    <citation type="submission" date="2013-01" db="EMBL/GenBank/DDBJ databases">
        <title>Draft Genome Sequence of a Mulberry Tree, Morus notabilis C.K. Schneid.</title>
        <authorList>
            <person name="He N."/>
            <person name="Zhao S."/>
        </authorList>
    </citation>
    <scope>NUCLEOTIDE SEQUENCE</scope>
</reference>
<dbReference type="EMBL" id="KE344904">
    <property type="protein sequence ID" value="EXB85845.1"/>
    <property type="molecule type" value="Genomic_DNA"/>
</dbReference>
<dbReference type="GO" id="GO:0016020">
    <property type="term" value="C:membrane"/>
    <property type="evidence" value="ECO:0007669"/>
    <property type="project" value="UniProtKB-SubCell"/>
</dbReference>
<dbReference type="InterPro" id="IPR026057">
    <property type="entry name" value="TBL_C"/>
</dbReference>
<feature type="domain" description="Trichome birefringence-like N-terminal" evidence="9">
    <location>
        <begin position="57"/>
        <end position="111"/>
    </location>
</feature>
<name>W9RPK2_9ROSA</name>